<feature type="region of interest" description="Disordered" evidence="1">
    <location>
        <begin position="212"/>
        <end position="251"/>
    </location>
</feature>
<feature type="region of interest" description="Disordered" evidence="1">
    <location>
        <begin position="317"/>
        <end position="349"/>
    </location>
</feature>
<proteinExistence type="predicted"/>
<keyword evidence="2" id="KW-1185">Reference proteome</keyword>
<feature type="compositionally biased region" description="Low complexity" evidence="1">
    <location>
        <begin position="76"/>
        <end position="97"/>
    </location>
</feature>
<protein>
    <submittedName>
        <fullName evidence="3">Myb-like protein P</fullName>
    </submittedName>
</protein>
<dbReference type="Proteomes" id="UP000695022">
    <property type="component" value="Unplaced"/>
</dbReference>
<sequence length="381" mass="41273">MPPRKPVKPAKQNVAACAIAAAAGVHSREPTPPVTGMPDFNQTAHNQIVPQPVYMSLEELEQTSKQQQLPQPPPQDQQQQQQLQQQQLQQQQQQQQQCPTSAGGQNRASMGGATQELAQALQRRLSRESGSRQSLQSSGYGTQPPSESDAFEEFDDMYNGLVNKRGLDKYCTLPRNFELSPQLKQLLSRRHNSVSACPEYFNAKSVPGGATVGRASAAKPPPPVRRTSSVTAPTSMQKQFAGPKTSAKPAGYARSHSIAGDMHAYGGATTVAGAENGDESQTTTPVNSDDDAVLNRVSLIHSLNSKFAESLQHSTAMTGLQHPPGVSPRRSVHTEEDSDELPPPPPDVQLKIDLLSQIRHGVELSHSFTNDRSAPKIMMNQ</sequence>
<name>A0ABM1EH83_PRICU</name>
<reference evidence="3" key="1">
    <citation type="submission" date="2025-08" db="UniProtKB">
        <authorList>
            <consortium name="RefSeq"/>
        </authorList>
    </citation>
    <scope>IDENTIFICATION</scope>
</reference>
<dbReference type="RefSeq" id="XP_014671554.1">
    <property type="nucleotide sequence ID" value="XM_014816068.1"/>
</dbReference>
<organism evidence="2 3">
    <name type="scientific">Priapulus caudatus</name>
    <name type="common">Priapulid worm</name>
    <dbReference type="NCBI Taxonomy" id="37621"/>
    <lineage>
        <taxon>Eukaryota</taxon>
        <taxon>Metazoa</taxon>
        <taxon>Ecdysozoa</taxon>
        <taxon>Scalidophora</taxon>
        <taxon>Priapulida</taxon>
        <taxon>Priapulimorpha</taxon>
        <taxon>Priapulimorphida</taxon>
        <taxon>Priapulidae</taxon>
        <taxon>Priapulus</taxon>
    </lineage>
</organism>
<evidence type="ECO:0000256" key="1">
    <source>
        <dbReference type="SAM" id="MobiDB-lite"/>
    </source>
</evidence>
<dbReference type="GeneID" id="106812238"/>
<feature type="compositionally biased region" description="Polar residues" evidence="1">
    <location>
        <begin position="98"/>
        <end position="108"/>
    </location>
</feature>
<feature type="compositionally biased region" description="Polar residues" evidence="1">
    <location>
        <begin position="40"/>
        <end position="49"/>
    </location>
</feature>
<evidence type="ECO:0000313" key="2">
    <source>
        <dbReference type="Proteomes" id="UP000695022"/>
    </source>
</evidence>
<gene>
    <name evidence="3" type="primary">LOC106812238</name>
</gene>
<accession>A0ABM1EH83</accession>
<feature type="compositionally biased region" description="Polar residues" evidence="1">
    <location>
        <begin position="131"/>
        <end position="146"/>
    </location>
</feature>
<feature type="compositionally biased region" description="Polar residues" evidence="1">
    <location>
        <begin position="226"/>
        <end position="238"/>
    </location>
</feature>
<evidence type="ECO:0000313" key="3">
    <source>
        <dbReference type="RefSeq" id="XP_014671554.1"/>
    </source>
</evidence>
<feature type="region of interest" description="Disordered" evidence="1">
    <location>
        <begin position="23"/>
        <end position="151"/>
    </location>
</feature>